<comment type="caution">
    <text evidence="1">The sequence shown here is derived from an EMBL/GenBank/DDBJ whole genome shotgun (WGS) entry which is preliminary data.</text>
</comment>
<dbReference type="InterPro" id="IPR002060">
    <property type="entry name" value="Squ/phyt_synthse"/>
</dbReference>
<dbReference type="PANTHER" id="PTHR11626:SF2">
    <property type="entry name" value="SQUALENE SYNTHASE"/>
    <property type="match status" value="1"/>
</dbReference>
<keyword evidence="2" id="KW-1185">Reference proteome</keyword>
<dbReference type="Proteomes" id="UP000214746">
    <property type="component" value="Unassembled WGS sequence"/>
</dbReference>
<dbReference type="AlphaFoldDB" id="A0A2W1NNJ4"/>
<dbReference type="InterPro" id="IPR008949">
    <property type="entry name" value="Isoprenoid_synthase_dom_sf"/>
</dbReference>
<protein>
    <submittedName>
        <fullName evidence="1">Phytoene/squalene synthase family protein</fullName>
    </submittedName>
</protein>
<dbReference type="Gene3D" id="1.10.600.10">
    <property type="entry name" value="Farnesyl Diphosphate Synthase"/>
    <property type="match status" value="1"/>
</dbReference>
<dbReference type="InterPro" id="IPR044844">
    <property type="entry name" value="Trans_IPPS_euk-type"/>
</dbReference>
<reference evidence="1" key="1">
    <citation type="submission" date="2018-06" db="EMBL/GenBank/DDBJ databases">
        <title>Paenibacillus xerothermodurans sp. nov. an extremely dry heat resistant spore forming bacterium isolated from the soil of Cape Canaveral, Florida.</title>
        <authorList>
            <person name="Seuylemezian A."/>
            <person name="Kaur N."/>
            <person name="Patil P."/>
            <person name="Patil P."/>
            <person name="Mayilraj S."/>
            <person name="Vaishampayan P."/>
        </authorList>
    </citation>
    <scope>NUCLEOTIDE SEQUENCE [LARGE SCALE GENOMIC DNA]</scope>
    <source>
        <strain evidence="1">ATCC 27380</strain>
    </source>
</reference>
<accession>A0A2W1NNJ4</accession>
<dbReference type="Pfam" id="PF00494">
    <property type="entry name" value="SQS_PSY"/>
    <property type="match status" value="1"/>
</dbReference>
<dbReference type="GO" id="GO:0045338">
    <property type="term" value="P:farnesyl diphosphate metabolic process"/>
    <property type="evidence" value="ECO:0007669"/>
    <property type="project" value="InterPro"/>
</dbReference>
<dbReference type="PANTHER" id="PTHR11626">
    <property type="entry name" value="FARNESYL-DIPHOSPHATE FARNESYLTRANSFERASE"/>
    <property type="match status" value="1"/>
</dbReference>
<dbReference type="GO" id="GO:0051996">
    <property type="term" value="F:squalene synthase [NAD(P)H] activity"/>
    <property type="evidence" value="ECO:0007669"/>
    <property type="project" value="InterPro"/>
</dbReference>
<dbReference type="EMBL" id="NHRJ02000007">
    <property type="protein sequence ID" value="PZE20493.1"/>
    <property type="molecule type" value="Genomic_DNA"/>
</dbReference>
<name>A0A2W1NNJ4_PAEXE</name>
<sequence length="265" mass="29793">MNMLLTTSRTFYIPISRLTRGLKEAVASAYLCMRAIDEIEDHEQLPQAVKVQLLQGVGRMLRSPERIAELAEMFAPHRSELPPVTLRLEDWVKLCPQAIAPRVVERTAVMAEGMAGWVEKEWRIRTKDDLDDYTYCVAGAVGEMLSDLWLWHDGTVTDYDKAVAFGRGLQAVNILRNHIEDRVRGVNFFPDRWGPEDMLTYARGNLEKADSYILDLRPGPALDFCSIPLALAHGTLDAIAQGKKKLSRLDVIRIVSRVAGTSQGM</sequence>
<evidence type="ECO:0000313" key="2">
    <source>
        <dbReference type="Proteomes" id="UP000214746"/>
    </source>
</evidence>
<proteinExistence type="predicted"/>
<evidence type="ECO:0000313" key="1">
    <source>
        <dbReference type="EMBL" id="PZE20493.1"/>
    </source>
</evidence>
<dbReference type="OrthoDB" id="9787280at2"/>
<gene>
    <name evidence="1" type="ORF">CBW46_013165</name>
</gene>
<dbReference type="SUPFAM" id="SSF48576">
    <property type="entry name" value="Terpenoid synthases"/>
    <property type="match status" value="1"/>
</dbReference>
<organism evidence="1 2">
    <name type="scientific">Paenibacillus xerothermodurans</name>
    <dbReference type="NCBI Taxonomy" id="1977292"/>
    <lineage>
        <taxon>Bacteria</taxon>
        <taxon>Bacillati</taxon>
        <taxon>Bacillota</taxon>
        <taxon>Bacilli</taxon>
        <taxon>Bacillales</taxon>
        <taxon>Paenibacillaceae</taxon>
        <taxon>Paenibacillus</taxon>
    </lineage>
</organism>